<keyword evidence="4" id="KW-1185">Reference proteome</keyword>
<sequence length="381" mass="40978">MKSRAGRMALAVVMLTAVAACTSDPSTEEDPAPTVTPQPTKETEATDLSEHESGPENPIAYGLFVPQGAAQLGPLFRYRSPRLISAYRPELDAAQAQKDAEAAERIAEDEAKGTPSPTPTPTPTTRPSPDSFKLLEEPPRPDTTISLMRIDGDPDVVVRRMLAQMSAAVPDADVQLDDLSAYCTSKDRRITGCRAVVRGLTEGNRDIKVTMGVDPGRLSTRTAPPAALTHPVMQVTVEYVGDPRAGQLASDTGSLKDIPEVSADGDKSGLIWPKMDEDAPLTTKLVHGWTVPSDATLLLSSFTPEFAAVTTPRATNADRIAEQYVLSHSPDGRLTKDVTEDLNSVSTMYAVRTKNGSIARAVYILSARGNYTALFYTPREK</sequence>
<reference evidence="3 4" key="1">
    <citation type="submission" date="2019-11" db="EMBL/GenBank/DDBJ databases">
        <authorList>
            <person name="Li J."/>
        </authorList>
    </citation>
    <scope>NUCLEOTIDE SEQUENCE [LARGE SCALE GENOMIC DNA]</scope>
    <source>
        <strain evidence="3 4">MF47</strain>
    </source>
</reference>
<feature type="signal peptide" evidence="2">
    <location>
        <begin position="1"/>
        <end position="19"/>
    </location>
</feature>
<dbReference type="PROSITE" id="PS51257">
    <property type="entry name" value="PROKAR_LIPOPROTEIN"/>
    <property type="match status" value="1"/>
</dbReference>
<evidence type="ECO:0000313" key="4">
    <source>
        <dbReference type="Proteomes" id="UP000392064"/>
    </source>
</evidence>
<dbReference type="Proteomes" id="UP000392064">
    <property type="component" value="Chromosome"/>
</dbReference>
<dbReference type="AlphaFoldDB" id="A0A5Q2MMY9"/>
<feature type="compositionally biased region" description="Basic and acidic residues" evidence="1">
    <location>
        <begin position="41"/>
        <end position="54"/>
    </location>
</feature>
<protein>
    <submittedName>
        <fullName evidence="3">Uncharacterized protein</fullName>
    </submittedName>
</protein>
<evidence type="ECO:0000256" key="2">
    <source>
        <dbReference type="SAM" id="SignalP"/>
    </source>
</evidence>
<feature type="region of interest" description="Disordered" evidence="1">
    <location>
        <begin position="22"/>
        <end position="61"/>
    </location>
</feature>
<feature type="compositionally biased region" description="Pro residues" evidence="1">
    <location>
        <begin position="116"/>
        <end position="126"/>
    </location>
</feature>
<feature type="chain" id="PRO_5043769796" evidence="2">
    <location>
        <begin position="20"/>
        <end position="381"/>
    </location>
</feature>
<dbReference type="RefSeq" id="WP_153654367.1">
    <property type="nucleotide sequence ID" value="NZ_CP045737.1"/>
</dbReference>
<evidence type="ECO:0000256" key="1">
    <source>
        <dbReference type="SAM" id="MobiDB-lite"/>
    </source>
</evidence>
<accession>A0A5Q2MMY9</accession>
<dbReference type="EMBL" id="CP045737">
    <property type="protein sequence ID" value="QGG42596.1"/>
    <property type="molecule type" value="Genomic_DNA"/>
</dbReference>
<proteinExistence type="predicted"/>
<name>A0A5Q2MMY9_9ACTN</name>
<keyword evidence="2" id="KW-0732">Signal</keyword>
<evidence type="ECO:0000313" key="3">
    <source>
        <dbReference type="EMBL" id="QGG42596.1"/>
    </source>
</evidence>
<feature type="compositionally biased region" description="Basic and acidic residues" evidence="1">
    <location>
        <begin position="98"/>
        <end position="112"/>
    </location>
</feature>
<organism evidence="3 4">
    <name type="scientific">Aeromicrobium yanjiei</name>
    <dbReference type="NCBI Taxonomy" id="2662028"/>
    <lineage>
        <taxon>Bacteria</taxon>
        <taxon>Bacillati</taxon>
        <taxon>Actinomycetota</taxon>
        <taxon>Actinomycetes</taxon>
        <taxon>Propionibacteriales</taxon>
        <taxon>Nocardioidaceae</taxon>
        <taxon>Aeromicrobium</taxon>
    </lineage>
</organism>
<dbReference type="KEGG" id="aef:GEV26_15070"/>
<feature type="region of interest" description="Disordered" evidence="1">
    <location>
        <begin position="95"/>
        <end position="146"/>
    </location>
</feature>
<gene>
    <name evidence="3" type="ORF">GEV26_15070</name>
</gene>